<sequence length="408" mass="46442">MDDFEIRLQLLLRYEPQPGECGIIRSKSIDRPAIQLPTEVWERVIDRLAEEYQYREYELWVYAQVCREWYPRCRFHARGSVVLDEKKQVYRLGEERRRRDAIRLVRIDEHVAVLGSFAACMARRLPHAETLVLRSLEWVPGELHRHVFMHVGATFQSVATLVLFEVGFPSVAVFGRLVCALPRLSSLMCWALDFRTSGFIAGSVRMPKRCALTRLVLGYSPDVVDLFVLTSIGTGLQRLALYDCDPEQRDAYQILLSTAGPSLSSIIIDLGAGVRDWKDLPLDFNSAVNLQTLCLNVDANGLVRHSAWLLAVLSATPRSKLSEIRVASYERIPGQTSLAELFRALDGLHCTQIDHLLSGSQSPALRAVVFEFLVPIHLEDIEKVPSEQVWREHLVSWFPKMHARGILR</sequence>
<keyword evidence="2" id="KW-1185">Reference proteome</keyword>
<dbReference type="Proteomes" id="UP000006352">
    <property type="component" value="Unassembled WGS sequence"/>
</dbReference>
<accession>J4GV63</accession>
<dbReference type="HOGENOM" id="CLU_036316_0_1_1"/>
<evidence type="ECO:0008006" key="3">
    <source>
        <dbReference type="Google" id="ProtNLM"/>
    </source>
</evidence>
<reference evidence="1 2" key="1">
    <citation type="journal article" date="2012" name="Appl. Environ. Microbiol.">
        <title>Short-read sequencing for genomic analysis of the brown rot fungus Fibroporia radiculosa.</title>
        <authorList>
            <person name="Tang J.D."/>
            <person name="Perkins A.D."/>
            <person name="Sonstegard T.S."/>
            <person name="Schroeder S.G."/>
            <person name="Burgess S.C."/>
            <person name="Diehl S.V."/>
        </authorList>
    </citation>
    <scope>NUCLEOTIDE SEQUENCE [LARGE SCALE GENOMIC DNA]</scope>
    <source>
        <strain evidence="1 2">TFFH 294</strain>
    </source>
</reference>
<organism evidence="1 2">
    <name type="scientific">Fibroporia radiculosa</name>
    <dbReference type="NCBI Taxonomy" id="599839"/>
    <lineage>
        <taxon>Eukaryota</taxon>
        <taxon>Fungi</taxon>
        <taxon>Dikarya</taxon>
        <taxon>Basidiomycota</taxon>
        <taxon>Agaricomycotina</taxon>
        <taxon>Agaricomycetes</taxon>
        <taxon>Polyporales</taxon>
        <taxon>Fibroporiaceae</taxon>
        <taxon>Fibroporia</taxon>
    </lineage>
</organism>
<protein>
    <recommendedName>
        <fullName evidence="3">F-box domain-containing protein</fullName>
    </recommendedName>
</protein>
<gene>
    <name evidence="1" type="ORF">FIBRA_07539</name>
</gene>
<proteinExistence type="predicted"/>
<dbReference type="InParanoid" id="J4GV63"/>
<dbReference type="OrthoDB" id="2817417at2759"/>
<dbReference type="EMBL" id="HE797186">
    <property type="protein sequence ID" value="CCM05325.1"/>
    <property type="molecule type" value="Genomic_DNA"/>
</dbReference>
<dbReference type="AlphaFoldDB" id="J4GV63"/>
<dbReference type="GeneID" id="24100236"/>
<evidence type="ECO:0000313" key="1">
    <source>
        <dbReference type="EMBL" id="CCM05325.1"/>
    </source>
</evidence>
<dbReference type="RefSeq" id="XP_012184608.1">
    <property type="nucleotide sequence ID" value="XM_012329218.1"/>
</dbReference>
<name>J4GV63_9APHY</name>
<evidence type="ECO:0000313" key="2">
    <source>
        <dbReference type="Proteomes" id="UP000006352"/>
    </source>
</evidence>